<feature type="compositionally biased region" description="Basic and acidic residues" evidence="1">
    <location>
        <begin position="201"/>
        <end position="219"/>
    </location>
</feature>
<comment type="caution">
    <text evidence="3">The sequence shown here is derived from an EMBL/GenBank/DDBJ whole genome shotgun (WGS) entry which is preliminary data.</text>
</comment>
<protein>
    <submittedName>
        <fullName evidence="3">Uncharacterized protein</fullName>
    </submittedName>
</protein>
<keyword evidence="4" id="KW-1185">Reference proteome</keyword>
<sequence length="225" mass="24178">MATLLTALPVLSLPNTAYRQCMTVWQQSVQRKKLPQKRGEQAACERARLAASATNGSRGAHPCSIPRGYQVGRSPPDQAIATPPAAIAPALLPQLPSPQLLLPPHPPPLSAAPQMLTPFHVPTLSALLKAALSSLAAAELASSMSRAKMRKMAWVQADRENQQWVTQAQDGKTHPVHVGMKRIEGKEPLKSPDETIFLGDGVDREEGQGRGENVERSLELVEGTG</sequence>
<feature type="region of interest" description="Disordered" evidence="1">
    <location>
        <begin position="189"/>
        <end position="225"/>
    </location>
</feature>
<proteinExistence type="predicted"/>
<name>A0AAD7CMU6_MYCRO</name>
<feature type="signal peptide" evidence="2">
    <location>
        <begin position="1"/>
        <end position="19"/>
    </location>
</feature>
<keyword evidence="2" id="KW-0732">Signal</keyword>
<feature type="chain" id="PRO_5042039879" evidence="2">
    <location>
        <begin position="20"/>
        <end position="225"/>
    </location>
</feature>
<dbReference type="EMBL" id="JARKIE010000327">
    <property type="protein sequence ID" value="KAJ7654161.1"/>
    <property type="molecule type" value="Genomic_DNA"/>
</dbReference>
<accession>A0AAD7CMU6</accession>
<dbReference type="AlphaFoldDB" id="A0AAD7CMU6"/>
<evidence type="ECO:0000313" key="3">
    <source>
        <dbReference type="EMBL" id="KAJ7654161.1"/>
    </source>
</evidence>
<organism evidence="3 4">
    <name type="scientific">Mycena rosella</name>
    <name type="common">Pink bonnet</name>
    <name type="synonym">Agaricus rosellus</name>
    <dbReference type="NCBI Taxonomy" id="1033263"/>
    <lineage>
        <taxon>Eukaryota</taxon>
        <taxon>Fungi</taxon>
        <taxon>Dikarya</taxon>
        <taxon>Basidiomycota</taxon>
        <taxon>Agaricomycotina</taxon>
        <taxon>Agaricomycetes</taxon>
        <taxon>Agaricomycetidae</taxon>
        <taxon>Agaricales</taxon>
        <taxon>Marasmiineae</taxon>
        <taxon>Mycenaceae</taxon>
        <taxon>Mycena</taxon>
    </lineage>
</organism>
<gene>
    <name evidence="3" type="ORF">B0H17DRAFT_1146891</name>
</gene>
<evidence type="ECO:0000256" key="1">
    <source>
        <dbReference type="SAM" id="MobiDB-lite"/>
    </source>
</evidence>
<dbReference type="Proteomes" id="UP001221757">
    <property type="component" value="Unassembled WGS sequence"/>
</dbReference>
<evidence type="ECO:0000256" key="2">
    <source>
        <dbReference type="SAM" id="SignalP"/>
    </source>
</evidence>
<reference evidence="3" key="1">
    <citation type="submission" date="2023-03" db="EMBL/GenBank/DDBJ databases">
        <title>Massive genome expansion in bonnet fungi (Mycena s.s.) driven by repeated elements and novel gene families across ecological guilds.</title>
        <authorList>
            <consortium name="Lawrence Berkeley National Laboratory"/>
            <person name="Harder C.B."/>
            <person name="Miyauchi S."/>
            <person name="Viragh M."/>
            <person name="Kuo A."/>
            <person name="Thoen E."/>
            <person name="Andreopoulos B."/>
            <person name="Lu D."/>
            <person name="Skrede I."/>
            <person name="Drula E."/>
            <person name="Henrissat B."/>
            <person name="Morin E."/>
            <person name="Kohler A."/>
            <person name="Barry K."/>
            <person name="LaButti K."/>
            <person name="Morin E."/>
            <person name="Salamov A."/>
            <person name="Lipzen A."/>
            <person name="Mereny Z."/>
            <person name="Hegedus B."/>
            <person name="Baldrian P."/>
            <person name="Stursova M."/>
            <person name="Weitz H."/>
            <person name="Taylor A."/>
            <person name="Grigoriev I.V."/>
            <person name="Nagy L.G."/>
            <person name="Martin F."/>
            <person name="Kauserud H."/>
        </authorList>
    </citation>
    <scope>NUCLEOTIDE SEQUENCE</scope>
    <source>
        <strain evidence="3">CBHHK067</strain>
    </source>
</reference>
<evidence type="ECO:0000313" key="4">
    <source>
        <dbReference type="Proteomes" id="UP001221757"/>
    </source>
</evidence>